<accession>A0AAE1WDW3</accession>
<dbReference type="Proteomes" id="UP001289374">
    <property type="component" value="Unassembled WGS sequence"/>
</dbReference>
<sequence>MVVEKNMPRSVGPTSEFQDGATAFIEWPKSQHAYMDGEKIKRPYRKCKNKVFKIPDEDYFDAVIAPPLQEEQAPAAHKDFVEKLGRSQPWSEILTVRRPCTPFSGTCSLPLPRRAEPRNVRLGLCMDGFAPHGQYNSMYLCWPIILTPYNLPLGICMSSEYMFLKMVFLGPSNLKHLTDVYLGLLIKELQNL</sequence>
<reference evidence="1" key="2">
    <citation type="journal article" date="2024" name="Plant">
        <title>Genomic evolution and insights into agronomic trait innovations of Sesamum species.</title>
        <authorList>
            <person name="Miao H."/>
            <person name="Wang L."/>
            <person name="Qu L."/>
            <person name="Liu H."/>
            <person name="Sun Y."/>
            <person name="Le M."/>
            <person name="Wang Q."/>
            <person name="Wei S."/>
            <person name="Zheng Y."/>
            <person name="Lin W."/>
            <person name="Duan Y."/>
            <person name="Cao H."/>
            <person name="Xiong S."/>
            <person name="Wang X."/>
            <person name="Wei L."/>
            <person name="Li C."/>
            <person name="Ma Q."/>
            <person name="Ju M."/>
            <person name="Zhao R."/>
            <person name="Li G."/>
            <person name="Mu C."/>
            <person name="Tian Q."/>
            <person name="Mei H."/>
            <person name="Zhang T."/>
            <person name="Gao T."/>
            <person name="Zhang H."/>
        </authorList>
    </citation>
    <scope>NUCLEOTIDE SEQUENCE</scope>
    <source>
        <strain evidence="1">K16</strain>
    </source>
</reference>
<comment type="caution">
    <text evidence="1">The sequence shown here is derived from an EMBL/GenBank/DDBJ whole genome shotgun (WGS) entry which is preliminary data.</text>
</comment>
<protein>
    <submittedName>
        <fullName evidence="1">Uncharacterized protein</fullName>
    </submittedName>
</protein>
<gene>
    <name evidence="1" type="ORF">Sango_1918900</name>
</gene>
<name>A0AAE1WDW3_9LAMI</name>
<evidence type="ECO:0000313" key="1">
    <source>
        <dbReference type="EMBL" id="KAK4391411.1"/>
    </source>
</evidence>
<organism evidence="1 2">
    <name type="scientific">Sesamum angolense</name>
    <dbReference type="NCBI Taxonomy" id="2727404"/>
    <lineage>
        <taxon>Eukaryota</taxon>
        <taxon>Viridiplantae</taxon>
        <taxon>Streptophyta</taxon>
        <taxon>Embryophyta</taxon>
        <taxon>Tracheophyta</taxon>
        <taxon>Spermatophyta</taxon>
        <taxon>Magnoliopsida</taxon>
        <taxon>eudicotyledons</taxon>
        <taxon>Gunneridae</taxon>
        <taxon>Pentapetalae</taxon>
        <taxon>asterids</taxon>
        <taxon>lamiids</taxon>
        <taxon>Lamiales</taxon>
        <taxon>Pedaliaceae</taxon>
        <taxon>Sesamum</taxon>
    </lineage>
</organism>
<reference evidence="1" key="1">
    <citation type="submission" date="2020-06" db="EMBL/GenBank/DDBJ databases">
        <authorList>
            <person name="Li T."/>
            <person name="Hu X."/>
            <person name="Zhang T."/>
            <person name="Song X."/>
            <person name="Zhang H."/>
            <person name="Dai N."/>
            <person name="Sheng W."/>
            <person name="Hou X."/>
            <person name="Wei L."/>
        </authorList>
    </citation>
    <scope>NUCLEOTIDE SEQUENCE</scope>
    <source>
        <strain evidence="1">K16</strain>
        <tissue evidence="1">Leaf</tissue>
    </source>
</reference>
<dbReference type="InterPro" id="IPR004242">
    <property type="entry name" value="Transposase_21"/>
</dbReference>
<dbReference type="EMBL" id="JACGWL010000011">
    <property type="protein sequence ID" value="KAK4391411.1"/>
    <property type="molecule type" value="Genomic_DNA"/>
</dbReference>
<evidence type="ECO:0000313" key="2">
    <source>
        <dbReference type="Proteomes" id="UP001289374"/>
    </source>
</evidence>
<dbReference type="AlphaFoldDB" id="A0AAE1WDW3"/>
<keyword evidence="2" id="KW-1185">Reference proteome</keyword>
<dbReference type="Pfam" id="PF02992">
    <property type="entry name" value="Transposase_21"/>
    <property type="match status" value="1"/>
</dbReference>
<proteinExistence type="predicted"/>